<gene>
    <name evidence="3" type="ORF">ACFPRC_19575</name>
</gene>
<dbReference type="RefSeq" id="WP_271416658.1">
    <property type="nucleotide sequence ID" value="NZ_BAAATN010000015.1"/>
</dbReference>
<evidence type="ECO:0000313" key="3">
    <source>
        <dbReference type="EMBL" id="MFC5017060.1"/>
    </source>
</evidence>
<reference evidence="4" key="1">
    <citation type="journal article" date="2019" name="Int. J. Syst. Evol. Microbiol.">
        <title>The Global Catalogue of Microorganisms (GCM) 10K type strain sequencing project: providing services to taxonomists for standard genome sequencing and annotation.</title>
        <authorList>
            <consortium name="The Broad Institute Genomics Platform"/>
            <consortium name="The Broad Institute Genome Sequencing Center for Infectious Disease"/>
            <person name="Wu L."/>
            <person name="Ma J."/>
        </authorList>
    </citation>
    <scope>NUCLEOTIDE SEQUENCE [LARGE SCALE GENOMIC DNA]</scope>
    <source>
        <strain evidence="4">CGMCC 4.1542</strain>
    </source>
</reference>
<comment type="caution">
    <text evidence="3">The sequence shown here is derived from an EMBL/GenBank/DDBJ whole genome shotgun (WGS) entry which is preliminary data.</text>
</comment>
<evidence type="ECO:0000259" key="2">
    <source>
        <dbReference type="Pfam" id="PF14206"/>
    </source>
</evidence>
<dbReference type="Proteomes" id="UP001595855">
    <property type="component" value="Unassembled WGS sequence"/>
</dbReference>
<feature type="region of interest" description="Disordered" evidence="1">
    <location>
        <begin position="122"/>
        <end position="161"/>
    </location>
</feature>
<feature type="compositionally biased region" description="Basic and acidic residues" evidence="1">
    <location>
        <begin position="122"/>
        <end position="131"/>
    </location>
</feature>
<dbReference type="EMBL" id="JBHSJO010000001">
    <property type="protein sequence ID" value="MFC5017060.1"/>
    <property type="molecule type" value="Genomic_DNA"/>
</dbReference>
<feature type="domain" description="Cysteine-rich CPCC" evidence="2">
    <location>
        <begin position="57"/>
        <end position="131"/>
    </location>
</feature>
<dbReference type="Pfam" id="PF14206">
    <property type="entry name" value="Cys_rich_CPCC"/>
    <property type="match status" value="1"/>
</dbReference>
<sequence length="190" mass="21532">MSDPEDHLAAAPHDTEYARELAELAALEALEALEAHASGGVAEAQSDAVAPPPGGWYPCPACGHQMFSRLWAYEICEVCFWEEDPYQLRHPWTGMGPNGGLSLMEAQANYRRFGAVEEEHVRRVRPPRADEPVDPGWRLADPDLDPFEQDTSGTTPHPDDLATLYYWRPTYWRRHLRPRPRPDPRPDPQP</sequence>
<evidence type="ECO:0000313" key="4">
    <source>
        <dbReference type="Proteomes" id="UP001595855"/>
    </source>
</evidence>
<accession>A0ABV9WYG4</accession>
<organism evidence="3 4">
    <name type="scientific">Streptomyces lienomycini</name>
    <dbReference type="NCBI Taxonomy" id="284035"/>
    <lineage>
        <taxon>Bacteria</taxon>
        <taxon>Bacillati</taxon>
        <taxon>Actinomycetota</taxon>
        <taxon>Actinomycetes</taxon>
        <taxon>Kitasatosporales</taxon>
        <taxon>Streptomycetaceae</taxon>
        <taxon>Streptomyces</taxon>
    </lineage>
</organism>
<proteinExistence type="predicted"/>
<evidence type="ECO:0000256" key="1">
    <source>
        <dbReference type="SAM" id="MobiDB-lite"/>
    </source>
</evidence>
<dbReference type="InterPro" id="IPR025983">
    <property type="entry name" value="Cys_rich_CPCC"/>
</dbReference>
<keyword evidence="4" id="KW-1185">Reference proteome</keyword>
<name>A0ABV9WYG4_9ACTN</name>
<protein>
    <submittedName>
        <fullName evidence="3">CPCC family cysteine-rich protein</fullName>
    </submittedName>
</protein>